<name>A0ABN8RZ72_9CNID</name>
<reference evidence="1 2" key="1">
    <citation type="submission" date="2022-05" db="EMBL/GenBank/DDBJ databases">
        <authorList>
            <consortium name="Genoscope - CEA"/>
            <person name="William W."/>
        </authorList>
    </citation>
    <scope>NUCLEOTIDE SEQUENCE [LARGE SCALE GENOMIC DNA]</scope>
</reference>
<evidence type="ECO:0000313" key="1">
    <source>
        <dbReference type="EMBL" id="CAH3184618.1"/>
    </source>
</evidence>
<dbReference type="Proteomes" id="UP001159405">
    <property type="component" value="Unassembled WGS sequence"/>
</dbReference>
<dbReference type="InterPro" id="IPR036691">
    <property type="entry name" value="Endo/exonu/phosph_ase_sf"/>
</dbReference>
<evidence type="ECO:0008006" key="3">
    <source>
        <dbReference type="Google" id="ProtNLM"/>
    </source>
</evidence>
<gene>
    <name evidence="1" type="ORF">PLOB_00030652</name>
</gene>
<proteinExistence type="predicted"/>
<dbReference type="SUPFAM" id="SSF56219">
    <property type="entry name" value="DNase I-like"/>
    <property type="match status" value="1"/>
</dbReference>
<feature type="non-terminal residue" evidence="1">
    <location>
        <position position="1"/>
    </location>
</feature>
<dbReference type="EMBL" id="CALNXK010000394">
    <property type="protein sequence ID" value="CAH3184618.1"/>
    <property type="molecule type" value="Genomic_DNA"/>
</dbReference>
<accession>A0ABN8RZ72</accession>
<sequence length="105" mass="12363">DPLGRFIILKIQIDDKVYVLVNIYAPNKDKDLIQFFRKLHGLLQTEDLDSEENIILGGDFNCPGIWKMNVSLLEDENYLEQLRINIPKWKQEGEIDLSDKRCVWD</sequence>
<feature type="non-terminal residue" evidence="1">
    <location>
        <position position="105"/>
    </location>
</feature>
<keyword evidence="2" id="KW-1185">Reference proteome</keyword>
<evidence type="ECO:0000313" key="2">
    <source>
        <dbReference type="Proteomes" id="UP001159405"/>
    </source>
</evidence>
<comment type="caution">
    <text evidence="1">The sequence shown here is derived from an EMBL/GenBank/DDBJ whole genome shotgun (WGS) entry which is preliminary data.</text>
</comment>
<protein>
    <recommendedName>
        <fullName evidence="3">Endonuclease/exonuclease/phosphatase domain-containing protein</fullName>
    </recommendedName>
</protein>
<organism evidence="1 2">
    <name type="scientific">Porites lobata</name>
    <dbReference type="NCBI Taxonomy" id="104759"/>
    <lineage>
        <taxon>Eukaryota</taxon>
        <taxon>Metazoa</taxon>
        <taxon>Cnidaria</taxon>
        <taxon>Anthozoa</taxon>
        <taxon>Hexacorallia</taxon>
        <taxon>Scleractinia</taxon>
        <taxon>Fungiina</taxon>
        <taxon>Poritidae</taxon>
        <taxon>Porites</taxon>
    </lineage>
</organism>
<dbReference type="Gene3D" id="3.60.10.10">
    <property type="entry name" value="Endonuclease/exonuclease/phosphatase"/>
    <property type="match status" value="1"/>
</dbReference>